<organism evidence="5 6">
    <name type="scientific">Rhizosphaericola mali</name>
    <dbReference type="NCBI Taxonomy" id="2545455"/>
    <lineage>
        <taxon>Bacteria</taxon>
        <taxon>Pseudomonadati</taxon>
        <taxon>Bacteroidota</taxon>
        <taxon>Chitinophagia</taxon>
        <taxon>Chitinophagales</taxon>
        <taxon>Chitinophagaceae</taxon>
        <taxon>Rhizosphaericola</taxon>
    </lineage>
</organism>
<feature type="compositionally biased region" description="Low complexity" evidence="3">
    <location>
        <begin position="297"/>
        <end position="310"/>
    </location>
</feature>
<proteinExistence type="predicted"/>
<dbReference type="KEGG" id="arac:E0W69_000365"/>
<evidence type="ECO:0000256" key="1">
    <source>
        <dbReference type="ARBA" id="ARBA00022729"/>
    </source>
</evidence>
<keyword evidence="6" id="KW-1185">Reference proteome</keyword>
<dbReference type="Pfam" id="PF01551">
    <property type="entry name" value="Peptidase_M23"/>
    <property type="match status" value="1"/>
</dbReference>
<feature type="region of interest" description="Disordered" evidence="3">
    <location>
        <begin position="330"/>
        <end position="371"/>
    </location>
</feature>
<accession>A0A5P2G038</accession>
<feature type="compositionally biased region" description="Polar residues" evidence="3">
    <location>
        <begin position="357"/>
        <end position="371"/>
    </location>
</feature>
<dbReference type="InterPro" id="IPR011055">
    <property type="entry name" value="Dup_hybrid_motif"/>
</dbReference>
<dbReference type="PANTHER" id="PTHR21666">
    <property type="entry name" value="PEPTIDASE-RELATED"/>
    <property type="match status" value="1"/>
</dbReference>
<reference evidence="5 6" key="1">
    <citation type="submission" date="2019-09" db="EMBL/GenBank/DDBJ databases">
        <title>Complete genome sequence of Arachidicoccus sp. B3-10 isolated from apple orchard soil.</title>
        <authorList>
            <person name="Kim H.S."/>
            <person name="Han K.-I."/>
            <person name="Suh M.K."/>
            <person name="Lee K.C."/>
            <person name="Eom M.K."/>
            <person name="Kim J.-S."/>
            <person name="Kang S.W."/>
            <person name="Sin Y."/>
            <person name="Lee J.-S."/>
        </authorList>
    </citation>
    <scope>NUCLEOTIDE SEQUENCE [LARGE SCALE GENOMIC DNA]</scope>
    <source>
        <strain evidence="5 6">B3-10</strain>
    </source>
</reference>
<dbReference type="Proteomes" id="UP000292424">
    <property type="component" value="Chromosome"/>
</dbReference>
<protein>
    <submittedName>
        <fullName evidence="5">Peptidoglycan DD-metalloendopeptidase family protein</fullName>
    </submittedName>
</protein>
<dbReference type="SUPFAM" id="SSF51261">
    <property type="entry name" value="Duplicated hybrid motif"/>
    <property type="match status" value="1"/>
</dbReference>
<dbReference type="Gene3D" id="2.70.70.10">
    <property type="entry name" value="Glucose Permease (Domain IIA)"/>
    <property type="match status" value="1"/>
</dbReference>
<evidence type="ECO:0000256" key="2">
    <source>
        <dbReference type="SAM" id="Coils"/>
    </source>
</evidence>
<dbReference type="InterPro" id="IPR016047">
    <property type="entry name" value="M23ase_b-sheet_dom"/>
</dbReference>
<name>A0A5P2G038_9BACT</name>
<gene>
    <name evidence="5" type="ORF">E0W69_000365</name>
</gene>
<feature type="region of interest" description="Disordered" evidence="3">
    <location>
        <begin position="274"/>
        <end position="315"/>
    </location>
</feature>
<evidence type="ECO:0000313" key="6">
    <source>
        <dbReference type="Proteomes" id="UP000292424"/>
    </source>
</evidence>
<evidence type="ECO:0000256" key="3">
    <source>
        <dbReference type="SAM" id="MobiDB-lite"/>
    </source>
</evidence>
<evidence type="ECO:0000313" key="5">
    <source>
        <dbReference type="EMBL" id="QES87182.1"/>
    </source>
</evidence>
<dbReference type="RefSeq" id="WP_131328060.1">
    <property type="nucleotide sequence ID" value="NZ_CP044016.1"/>
</dbReference>
<feature type="compositionally biased region" description="Basic and acidic residues" evidence="3">
    <location>
        <begin position="330"/>
        <end position="355"/>
    </location>
</feature>
<keyword evidence="2" id="KW-0175">Coiled coil</keyword>
<dbReference type="PANTHER" id="PTHR21666:SF289">
    <property type="entry name" value="L-ALA--D-GLU ENDOPEPTIDASE"/>
    <property type="match status" value="1"/>
</dbReference>
<sequence>MKKLLFVLTITVLCQFSGYSQQTKADIQREQAQLKKDLADLNQTLTEIRSSRKKSLSELYLVQKKIQTRQALVENIQKEIVVLNTSIQQNEATINTYSKQLDTLKRKYAANLAFAYKNRSNYNYVNFIFSAASFNDAIKRITYLRSYRQYRESQVANIKNLQATLRAKIDELNGNKKEKGTALVSQNTELTSLQTDQQEKDKSMEELKSREGEVAGEIEEKNKVRRRLQSNLNRIIAEEIAAAKAEAKRKEKERQAELARQKAAEEARLKELARRQAEEKARQEAIERQKAKERQEALAAADAQRAAAKTAQEEENARIAREKLVKEQEAARAKEAQDAADRLAKAKEDEEKAKEASQTNVEKLRSSRSYSVLENSDKGLTESIDFEKNKGRLPWPSGGVVISSYGKHSIPGTKIQEDNPGIDISAPVGSPVRSVANGVVSRIVDDEGTGEYTIFIRHGKYFTIYSNVRNPVLKNGSSVMANTLIGSAGPSLEGDGGMISFLIANENGANLNPESWLRRR</sequence>
<dbReference type="AlphaFoldDB" id="A0A5P2G038"/>
<dbReference type="CDD" id="cd12797">
    <property type="entry name" value="M23_peptidase"/>
    <property type="match status" value="1"/>
</dbReference>
<evidence type="ECO:0000259" key="4">
    <source>
        <dbReference type="Pfam" id="PF01551"/>
    </source>
</evidence>
<feature type="compositionally biased region" description="Basic and acidic residues" evidence="3">
    <location>
        <begin position="197"/>
        <end position="214"/>
    </location>
</feature>
<dbReference type="InterPro" id="IPR050570">
    <property type="entry name" value="Cell_wall_metabolism_enzyme"/>
</dbReference>
<feature type="coiled-coil region" evidence="2">
    <location>
        <begin position="24"/>
        <end position="51"/>
    </location>
</feature>
<dbReference type="OrthoDB" id="9815884at2"/>
<feature type="region of interest" description="Disordered" evidence="3">
    <location>
        <begin position="193"/>
        <end position="214"/>
    </location>
</feature>
<dbReference type="EMBL" id="CP044016">
    <property type="protein sequence ID" value="QES87182.1"/>
    <property type="molecule type" value="Genomic_DNA"/>
</dbReference>
<dbReference type="GO" id="GO:0004222">
    <property type="term" value="F:metalloendopeptidase activity"/>
    <property type="evidence" value="ECO:0007669"/>
    <property type="project" value="TreeGrafter"/>
</dbReference>
<dbReference type="Gene3D" id="6.10.250.3150">
    <property type="match status" value="1"/>
</dbReference>
<feature type="domain" description="M23ase beta-sheet core" evidence="4">
    <location>
        <begin position="419"/>
        <end position="513"/>
    </location>
</feature>
<keyword evidence="1" id="KW-0732">Signal</keyword>
<feature type="compositionally biased region" description="Basic and acidic residues" evidence="3">
    <location>
        <begin position="274"/>
        <end position="296"/>
    </location>
</feature>